<evidence type="ECO:0000313" key="2">
    <source>
        <dbReference type="EnsemblMetazoa" id="XP_003725250"/>
    </source>
</evidence>
<sequence length="183" mass="20764">MPEHYSKFCKFHHPTLATICDLTSKSKPPLSGQVEPPLSRISPPKPQTSTESASITMSRDQSACCFPFTDWLDYTFTVLSMRIGGYKELEDESPQHRTLNIRFHDDDREWVERHLQPVVQERLSFFHAVTYGDKHCTGTPSSSIISKTISKKASRPCSSSVNHPLPTSTSYPWCGNRFITLTE</sequence>
<reference evidence="3" key="1">
    <citation type="submission" date="2015-02" db="EMBL/GenBank/DDBJ databases">
        <title>Genome sequencing for Strongylocentrotus purpuratus.</title>
        <authorList>
            <person name="Murali S."/>
            <person name="Liu Y."/>
            <person name="Vee V."/>
            <person name="English A."/>
            <person name="Wang M."/>
            <person name="Skinner E."/>
            <person name="Han Y."/>
            <person name="Muzny D.M."/>
            <person name="Worley K.C."/>
            <person name="Gibbs R.A."/>
        </authorList>
    </citation>
    <scope>NUCLEOTIDE SEQUENCE</scope>
</reference>
<dbReference type="KEGG" id="spu:585009"/>
<dbReference type="AlphaFoldDB" id="A0A7M7GP79"/>
<dbReference type="RefSeq" id="XP_003725250.2">
    <property type="nucleotide sequence ID" value="XM_003725202.3"/>
</dbReference>
<dbReference type="GeneID" id="585009"/>
<evidence type="ECO:0000313" key="3">
    <source>
        <dbReference type="Proteomes" id="UP000007110"/>
    </source>
</evidence>
<keyword evidence="3" id="KW-1185">Reference proteome</keyword>
<proteinExistence type="predicted"/>
<dbReference type="Proteomes" id="UP000007110">
    <property type="component" value="Unassembled WGS sequence"/>
</dbReference>
<feature type="region of interest" description="Disordered" evidence="1">
    <location>
        <begin position="27"/>
        <end position="54"/>
    </location>
</feature>
<dbReference type="OrthoDB" id="10475412at2759"/>
<dbReference type="InParanoid" id="A0A7M7GP79"/>
<name>A0A7M7GP79_STRPU</name>
<dbReference type="EnsemblMetazoa" id="XM_003725202">
    <property type="protein sequence ID" value="XP_003725250"/>
    <property type="gene ID" value="LOC585009"/>
</dbReference>
<organism evidence="2 3">
    <name type="scientific">Strongylocentrotus purpuratus</name>
    <name type="common">Purple sea urchin</name>
    <dbReference type="NCBI Taxonomy" id="7668"/>
    <lineage>
        <taxon>Eukaryota</taxon>
        <taxon>Metazoa</taxon>
        <taxon>Echinodermata</taxon>
        <taxon>Eleutherozoa</taxon>
        <taxon>Echinozoa</taxon>
        <taxon>Echinoidea</taxon>
        <taxon>Euechinoidea</taxon>
        <taxon>Echinacea</taxon>
        <taxon>Camarodonta</taxon>
        <taxon>Echinidea</taxon>
        <taxon>Strongylocentrotidae</taxon>
        <taxon>Strongylocentrotus</taxon>
    </lineage>
</organism>
<reference evidence="2" key="2">
    <citation type="submission" date="2021-01" db="UniProtKB">
        <authorList>
            <consortium name="EnsemblMetazoa"/>
        </authorList>
    </citation>
    <scope>IDENTIFICATION</scope>
</reference>
<evidence type="ECO:0000256" key="1">
    <source>
        <dbReference type="SAM" id="MobiDB-lite"/>
    </source>
</evidence>
<protein>
    <submittedName>
        <fullName evidence="2">Uncharacterized protein</fullName>
    </submittedName>
</protein>
<accession>A0A7M7GP79</accession>